<proteinExistence type="predicted"/>
<evidence type="ECO:0000256" key="2">
    <source>
        <dbReference type="ARBA" id="ARBA00022475"/>
    </source>
</evidence>
<evidence type="ECO:0000256" key="1">
    <source>
        <dbReference type="ARBA" id="ARBA00004651"/>
    </source>
</evidence>
<dbReference type="GO" id="GO:0005886">
    <property type="term" value="C:plasma membrane"/>
    <property type="evidence" value="ECO:0007669"/>
    <property type="project" value="UniProtKB-SubCell"/>
</dbReference>
<dbReference type="EMBL" id="JAELUP010000097">
    <property type="protein sequence ID" value="MBJ6362851.1"/>
    <property type="molecule type" value="Genomic_DNA"/>
</dbReference>
<evidence type="ECO:0000256" key="6">
    <source>
        <dbReference type="SAM" id="Phobius"/>
    </source>
</evidence>
<evidence type="ECO:0000313" key="8">
    <source>
        <dbReference type="Proteomes" id="UP000640274"/>
    </source>
</evidence>
<sequence>MLGLEYFTFADLWSPIVFFICAALTILYFYVVGPWREKRYPLEPKVSARSKFWFVLGITLYYLCQGGPLELLGHLTFTFHMANMSITYLIVPPLLLLGIPAFVWRHIFSASVWKPFRWMMHPLLTLLMFNILFSIYHIPDVHDYVMVNFTIHRLYYFAMLITSFMMWWQIICPVEEWTRLTDVKKMGYIFANGVLLTPACALIIFAESPMYAMYNDPQVWANAMGYCVSGDPSVLLSKFEGPMFFNFMSPLEDQQLGGIVMKLVQEFMYGTILAYVFFHWYKREHSDSNDSLPNPEPAGN</sequence>
<feature type="transmembrane region" description="Helical" evidence="6">
    <location>
        <begin position="256"/>
        <end position="278"/>
    </location>
</feature>
<dbReference type="InterPro" id="IPR014108">
    <property type="entry name" value="Caa3-assmbl_CtaG"/>
</dbReference>
<dbReference type="InterPro" id="IPR019108">
    <property type="entry name" value="Caa3_assmbl_CtaG-rel"/>
</dbReference>
<keyword evidence="5 6" id="KW-0472">Membrane</keyword>
<evidence type="ECO:0000313" key="7">
    <source>
        <dbReference type="EMBL" id="MBJ6362851.1"/>
    </source>
</evidence>
<dbReference type="Proteomes" id="UP000640274">
    <property type="component" value="Unassembled WGS sequence"/>
</dbReference>
<keyword evidence="4 6" id="KW-1133">Transmembrane helix</keyword>
<dbReference type="Pfam" id="PF09678">
    <property type="entry name" value="Caa3_CtaG"/>
    <property type="match status" value="1"/>
</dbReference>
<feature type="transmembrane region" description="Helical" evidence="6">
    <location>
        <begin position="85"/>
        <end position="104"/>
    </location>
</feature>
<evidence type="ECO:0000256" key="5">
    <source>
        <dbReference type="ARBA" id="ARBA00023136"/>
    </source>
</evidence>
<feature type="transmembrane region" description="Helical" evidence="6">
    <location>
        <begin position="12"/>
        <end position="31"/>
    </location>
</feature>
<comment type="caution">
    <text evidence="7">The sequence shown here is derived from an EMBL/GenBank/DDBJ whole genome shotgun (WGS) entry which is preliminary data.</text>
</comment>
<organism evidence="7 8">
    <name type="scientific">Paenibacillus roseus</name>
    <dbReference type="NCBI Taxonomy" id="2798579"/>
    <lineage>
        <taxon>Bacteria</taxon>
        <taxon>Bacillati</taxon>
        <taxon>Bacillota</taxon>
        <taxon>Bacilli</taxon>
        <taxon>Bacillales</taxon>
        <taxon>Paenibacillaceae</taxon>
        <taxon>Paenibacillus</taxon>
    </lineage>
</organism>
<keyword evidence="8" id="KW-1185">Reference proteome</keyword>
<dbReference type="AlphaFoldDB" id="A0A934J112"/>
<accession>A0A934J112</accession>
<feature type="transmembrane region" description="Helical" evidence="6">
    <location>
        <begin position="154"/>
        <end position="174"/>
    </location>
</feature>
<feature type="transmembrane region" description="Helical" evidence="6">
    <location>
        <begin position="186"/>
        <end position="206"/>
    </location>
</feature>
<comment type="subcellular location">
    <subcellularLocation>
        <location evidence="1">Cell membrane</location>
        <topology evidence="1">Multi-pass membrane protein</topology>
    </subcellularLocation>
</comment>
<gene>
    <name evidence="7" type="primary">ctaG</name>
    <name evidence="7" type="ORF">JFN88_16660</name>
</gene>
<dbReference type="NCBIfam" id="TIGR02737">
    <property type="entry name" value="caa3_CtaG"/>
    <property type="match status" value="1"/>
</dbReference>
<evidence type="ECO:0000256" key="4">
    <source>
        <dbReference type="ARBA" id="ARBA00022989"/>
    </source>
</evidence>
<dbReference type="RefSeq" id="WP_199020407.1">
    <property type="nucleotide sequence ID" value="NZ_JAELUP010000097.1"/>
</dbReference>
<keyword evidence="3 6" id="KW-0812">Transmembrane</keyword>
<feature type="transmembrane region" description="Helical" evidence="6">
    <location>
        <begin position="116"/>
        <end position="138"/>
    </location>
</feature>
<keyword evidence="2" id="KW-1003">Cell membrane</keyword>
<protein>
    <submittedName>
        <fullName evidence="7">Cytochrome c oxidase assembly factor CtaG</fullName>
    </submittedName>
</protein>
<feature type="transmembrane region" description="Helical" evidence="6">
    <location>
        <begin position="52"/>
        <end position="73"/>
    </location>
</feature>
<evidence type="ECO:0000256" key="3">
    <source>
        <dbReference type="ARBA" id="ARBA00022692"/>
    </source>
</evidence>
<reference evidence="7" key="1">
    <citation type="submission" date="2020-12" db="EMBL/GenBank/DDBJ databases">
        <authorList>
            <person name="Huq M.A."/>
        </authorList>
    </citation>
    <scope>NUCLEOTIDE SEQUENCE</scope>
    <source>
        <strain evidence="7">MAHUQ-46</strain>
    </source>
</reference>
<name>A0A934J112_9BACL</name>